<accession>A0A6J3L5S0</accession>
<dbReference type="AlphaFoldDB" id="A0A6J3L5S0"/>
<gene>
    <name evidence="3" type="primary">LOC117239486</name>
</gene>
<organism evidence="2 3">
    <name type="scientific">Bombus vosnesenskii</name>
    <dbReference type="NCBI Taxonomy" id="207650"/>
    <lineage>
        <taxon>Eukaryota</taxon>
        <taxon>Metazoa</taxon>
        <taxon>Ecdysozoa</taxon>
        <taxon>Arthropoda</taxon>
        <taxon>Hexapoda</taxon>
        <taxon>Insecta</taxon>
        <taxon>Pterygota</taxon>
        <taxon>Neoptera</taxon>
        <taxon>Endopterygota</taxon>
        <taxon>Hymenoptera</taxon>
        <taxon>Apocrita</taxon>
        <taxon>Aculeata</taxon>
        <taxon>Apoidea</taxon>
        <taxon>Anthophila</taxon>
        <taxon>Apidae</taxon>
        <taxon>Bombus</taxon>
        <taxon>Pyrobombus</taxon>
    </lineage>
</organism>
<dbReference type="Proteomes" id="UP000504631">
    <property type="component" value="Unplaced"/>
</dbReference>
<protein>
    <submittedName>
        <fullName evidence="3">Uncharacterized protein LOC117239486</fullName>
    </submittedName>
</protein>
<evidence type="ECO:0000313" key="3">
    <source>
        <dbReference type="RefSeq" id="XP_033360973.1"/>
    </source>
</evidence>
<sequence length="83" mass="9349">MCIYKASNLLEDTRASLRHFTHIYKLRNSKMDKASQDNRAKQCNPTHTPTGPGHQAGYHGSGTKADLDNHSNQKNPNNPLYKN</sequence>
<dbReference type="KEGG" id="bvk:117239486"/>
<feature type="compositionally biased region" description="Basic and acidic residues" evidence="1">
    <location>
        <begin position="29"/>
        <end position="40"/>
    </location>
</feature>
<reference evidence="3" key="1">
    <citation type="submission" date="2025-08" db="UniProtKB">
        <authorList>
            <consortium name="RefSeq"/>
        </authorList>
    </citation>
    <scope>IDENTIFICATION</scope>
    <source>
        <tissue evidence="3">Muscle</tissue>
    </source>
</reference>
<feature type="region of interest" description="Disordered" evidence="1">
    <location>
        <begin position="27"/>
        <end position="83"/>
    </location>
</feature>
<dbReference type="RefSeq" id="XP_033360973.1">
    <property type="nucleotide sequence ID" value="XM_033505082.1"/>
</dbReference>
<evidence type="ECO:0000256" key="1">
    <source>
        <dbReference type="SAM" id="MobiDB-lite"/>
    </source>
</evidence>
<feature type="compositionally biased region" description="Polar residues" evidence="1">
    <location>
        <begin position="72"/>
        <end position="83"/>
    </location>
</feature>
<keyword evidence="2" id="KW-1185">Reference proteome</keyword>
<dbReference type="GeneID" id="117239486"/>
<proteinExistence type="predicted"/>
<evidence type="ECO:0000313" key="2">
    <source>
        <dbReference type="Proteomes" id="UP000504631"/>
    </source>
</evidence>
<name>A0A6J3L5S0_9HYME</name>